<organism evidence="2 3">
    <name type="scientific">Rubus argutus</name>
    <name type="common">Southern blackberry</name>
    <dbReference type="NCBI Taxonomy" id="59490"/>
    <lineage>
        <taxon>Eukaryota</taxon>
        <taxon>Viridiplantae</taxon>
        <taxon>Streptophyta</taxon>
        <taxon>Embryophyta</taxon>
        <taxon>Tracheophyta</taxon>
        <taxon>Spermatophyta</taxon>
        <taxon>Magnoliopsida</taxon>
        <taxon>eudicotyledons</taxon>
        <taxon>Gunneridae</taxon>
        <taxon>Pentapetalae</taxon>
        <taxon>rosids</taxon>
        <taxon>fabids</taxon>
        <taxon>Rosales</taxon>
        <taxon>Rosaceae</taxon>
        <taxon>Rosoideae</taxon>
        <taxon>Rosoideae incertae sedis</taxon>
        <taxon>Rubus</taxon>
    </lineage>
</organism>
<keyword evidence="3" id="KW-1185">Reference proteome</keyword>
<dbReference type="EMBL" id="JBEDUW010000004">
    <property type="protein sequence ID" value="KAK9935702.1"/>
    <property type="molecule type" value="Genomic_DNA"/>
</dbReference>
<feature type="region of interest" description="Disordered" evidence="1">
    <location>
        <begin position="232"/>
        <end position="301"/>
    </location>
</feature>
<evidence type="ECO:0000313" key="2">
    <source>
        <dbReference type="EMBL" id="KAK9935702.1"/>
    </source>
</evidence>
<dbReference type="AlphaFoldDB" id="A0AAW1XIZ7"/>
<evidence type="ECO:0000313" key="3">
    <source>
        <dbReference type="Proteomes" id="UP001457282"/>
    </source>
</evidence>
<evidence type="ECO:0000256" key="1">
    <source>
        <dbReference type="SAM" id="MobiDB-lite"/>
    </source>
</evidence>
<proteinExistence type="predicted"/>
<name>A0AAW1XIZ7_RUBAR</name>
<reference evidence="2 3" key="1">
    <citation type="journal article" date="2023" name="G3 (Bethesda)">
        <title>A chromosome-length genome assembly and annotation of blackberry (Rubus argutus, cv. 'Hillquist').</title>
        <authorList>
            <person name="Bruna T."/>
            <person name="Aryal R."/>
            <person name="Dudchenko O."/>
            <person name="Sargent D.J."/>
            <person name="Mead D."/>
            <person name="Buti M."/>
            <person name="Cavallini A."/>
            <person name="Hytonen T."/>
            <person name="Andres J."/>
            <person name="Pham M."/>
            <person name="Weisz D."/>
            <person name="Mascagni F."/>
            <person name="Usai G."/>
            <person name="Natali L."/>
            <person name="Bassil N."/>
            <person name="Fernandez G.E."/>
            <person name="Lomsadze A."/>
            <person name="Armour M."/>
            <person name="Olukolu B."/>
            <person name="Poorten T."/>
            <person name="Britton C."/>
            <person name="Davik J."/>
            <person name="Ashrafi H."/>
            <person name="Aiden E.L."/>
            <person name="Borodovsky M."/>
            <person name="Worthington M."/>
        </authorList>
    </citation>
    <scope>NUCLEOTIDE SEQUENCE [LARGE SCALE GENOMIC DNA]</scope>
    <source>
        <strain evidence="2">PI 553951</strain>
    </source>
</reference>
<comment type="caution">
    <text evidence="2">The sequence shown here is derived from an EMBL/GenBank/DDBJ whole genome shotgun (WGS) entry which is preliminary data.</text>
</comment>
<feature type="compositionally biased region" description="Polar residues" evidence="1">
    <location>
        <begin position="266"/>
        <end position="300"/>
    </location>
</feature>
<gene>
    <name evidence="2" type="ORF">M0R45_022790</name>
</gene>
<dbReference type="PANTHER" id="PTHR36756">
    <property type="entry name" value="EXPRESSED PROTEIN"/>
    <property type="match status" value="1"/>
</dbReference>
<feature type="compositionally biased region" description="Basic and acidic residues" evidence="1">
    <location>
        <begin position="112"/>
        <end position="123"/>
    </location>
</feature>
<protein>
    <submittedName>
        <fullName evidence="2">Uncharacterized protein</fullName>
    </submittedName>
</protein>
<dbReference type="Proteomes" id="UP001457282">
    <property type="component" value="Unassembled WGS sequence"/>
</dbReference>
<accession>A0AAW1XIZ7</accession>
<feature type="compositionally biased region" description="Basic and acidic residues" evidence="1">
    <location>
        <begin position="233"/>
        <end position="253"/>
    </location>
</feature>
<sequence length="371" mass="40942">MVEVTPDDGCRRRLPQWMLGVSSTGHVEANDKQLEEGLGSQACHSEAEILTVRPGKGIRGCEKETLGEGSHVLVKCKANKRKRKSTEQDEDSEGNAPGKVLEKKGGGRGRRKVQESVALDRQKAKAPGKGIHEKKTVGENSQILAKCETKRMKSKTGEQDAQFDCNVPATFPEKNGCGRRKVQESTVLRRQEAKDSICGSGEEREVQTLSDYDVELTVEDLVTIAEEYINADRNAEPEEASNRECESGSRLAERVSSSIKLDDSMDSQNCNERSFIQDATSSKPYGSSASEEITINSSRTGDPAQDMLNLFLGPWLKKPVEKETRTDILTDNLAFSYEIETQTHTNVVGEEIAPITKKKSSLKDKVAMFLD</sequence>
<feature type="region of interest" description="Disordered" evidence="1">
    <location>
        <begin position="79"/>
        <end position="130"/>
    </location>
</feature>
<dbReference type="PANTHER" id="PTHR36756:SF1">
    <property type="entry name" value="EXPRESSED PROTEIN"/>
    <property type="match status" value="1"/>
</dbReference>